<reference evidence="1" key="1">
    <citation type="submission" date="2014-11" db="EMBL/GenBank/DDBJ databases">
        <authorList>
            <person name="Amaro Gonzalez C."/>
        </authorList>
    </citation>
    <scope>NUCLEOTIDE SEQUENCE</scope>
</reference>
<reference evidence="1" key="2">
    <citation type="journal article" date="2015" name="Fish Shellfish Immunol.">
        <title>Early steps in the European eel (Anguilla anguilla)-Vibrio vulnificus interaction in the gills: Role of the RtxA13 toxin.</title>
        <authorList>
            <person name="Callol A."/>
            <person name="Pajuelo D."/>
            <person name="Ebbesson L."/>
            <person name="Teles M."/>
            <person name="MacKenzie S."/>
            <person name="Amaro C."/>
        </authorList>
    </citation>
    <scope>NUCLEOTIDE SEQUENCE</scope>
</reference>
<proteinExistence type="predicted"/>
<dbReference type="AlphaFoldDB" id="A0A0E9RJ32"/>
<dbReference type="EMBL" id="GBXM01080112">
    <property type="protein sequence ID" value="JAH28465.1"/>
    <property type="molecule type" value="Transcribed_RNA"/>
</dbReference>
<sequence length="48" mass="5531">MAATSRYHPFINCHSGYSGDVPRTTWRRSMYVKWTLFCSGATNMDKKA</sequence>
<name>A0A0E9RJ32_ANGAN</name>
<protein>
    <submittedName>
        <fullName evidence="1">Uncharacterized protein</fullName>
    </submittedName>
</protein>
<evidence type="ECO:0000313" key="1">
    <source>
        <dbReference type="EMBL" id="JAH28465.1"/>
    </source>
</evidence>
<organism evidence="1">
    <name type="scientific">Anguilla anguilla</name>
    <name type="common">European freshwater eel</name>
    <name type="synonym">Muraena anguilla</name>
    <dbReference type="NCBI Taxonomy" id="7936"/>
    <lineage>
        <taxon>Eukaryota</taxon>
        <taxon>Metazoa</taxon>
        <taxon>Chordata</taxon>
        <taxon>Craniata</taxon>
        <taxon>Vertebrata</taxon>
        <taxon>Euteleostomi</taxon>
        <taxon>Actinopterygii</taxon>
        <taxon>Neopterygii</taxon>
        <taxon>Teleostei</taxon>
        <taxon>Anguilliformes</taxon>
        <taxon>Anguillidae</taxon>
        <taxon>Anguilla</taxon>
    </lineage>
</organism>
<accession>A0A0E9RJ32</accession>